<reference evidence="2 3" key="2">
    <citation type="submission" date="2012-02" db="EMBL/GenBank/DDBJ databases">
        <title>Improved High-Quality Draft sequence of Desulfobacter postgatei 2ac9.</title>
        <authorList>
            <consortium name="US DOE Joint Genome Institute"/>
            <person name="Lucas S."/>
            <person name="Han J."/>
            <person name="Lapidus A."/>
            <person name="Cheng J.-F."/>
            <person name="Goodwin L."/>
            <person name="Pitluck S."/>
            <person name="Peters L."/>
            <person name="Ovchinnikova G."/>
            <person name="Held B."/>
            <person name="Detter J.C."/>
            <person name="Han C."/>
            <person name="Tapia R."/>
            <person name="Land M."/>
            <person name="Hauser L."/>
            <person name="Kyrpides N."/>
            <person name="Ivanova N."/>
            <person name="Pagani I."/>
            <person name="Orellana R."/>
            <person name="Lovley D."/>
            <person name="Woyke T."/>
        </authorList>
    </citation>
    <scope>NUCLEOTIDE SEQUENCE [LARGE SCALE GENOMIC DNA]</scope>
    <source>
        <strain evidence="2 3">2ac9</strain>
    </source>
</reference>
<dbReference type="eggNOG" id="ENOG50336HS">
    <property type="taxonomic scope" value="Bacteria"/>
</dbReference>
<dbReference type="EMBL" id="CM001488">
    <property type="protein sequence ID" value="EIM64383.1"/>
    <property type="molecule type" value="Genomic_DNA"/>
</dbReference>
<proteinExistence type="predicted"/>
<dbReference type="AlphaFoldDB" id="I5B4H0"/>
<keyword evidence="3" id="KW-1185">Reference proteome</keyword>
<organism evidence="2 3">
    <name type="scientific">Desulfobacter postgatei 2ac9</name>
    <dbReference type="NCBI Taxonomy" id="879212"/>
    <lineage>
        <taxon>Bacteria</taxon>
        <taxon>Pseudomonadati</taxon>
        <taxon>Thermodesulfobacteriota</taxon>
        <taxon>Desulfobacteria</taxon>
        <taxon>Desulfobacterales</taxon>
        <taxon>Desulfobacteraceae</taxon>
        <taxon>Desulfobacter</taxon>
    </lineage>
</organism>
<dbReference type="OrthoDB" id="5420531at2"/>
<dbReference type="HOGENOM" id="CLU_1737612_0_0_7"/>
<dbReference type="RefSeq" id="WP_004073934.1">
    <property type="nucleotide sequence ID" value="NZ_CM001488.1"/>
</dbReference>
<evidence type="ECO:0000256" key="1">
    <source>
        <dbReference type="SAM" id="MobiDB-lite"/>
    </source>
</evidence>
<dbReference type="Proteomes" id="UP000005778">
    <property type="component" value="Chromosome"/>
</dbReference>
<name>I5B4H0_9BACT</name>
<dbReference type="STRING" id="879212.DespoDRAFT_02537"/>
<feature type="compositionally biased region" description="Low complexity" evidence="1">
    <location>
        <begin position="16"/>
        <end position="28"/>
    </location>
</feature>
<reference evidence="2 3" key="1">
    <citation type="submission" date="2011-09" db="EMBL/GenBank/DDBJ databases">
        <authorList>
            <consortium name="US DOE Joint Genome Institute (JGI-PGF)"/>
            <person name="Lucas S."/>
            <person name="Han J."/>
            <person name="Lapidus A."/>
            <person name="Cheng J.-F."/>
            <person name="Goodwin L."/>
            <person name="Pitluck S."/>
            <person name="Peters L."/>
            <person name="Land M.L."/>
            <person name="Hauser L."/>
            <person name="Orellana R."/>
            <person name="Lovley D."/>
            <person name="Woyke T.J."/>
        </authorList>
    </citation>
    <scope>NUCLEOTIDE SEQUENCE [LARGE SCALE GENOMIC DNA]</scope>
    <source>
        <strain evidence="2 3">2ac9</strain>
    </source>
</reference>
<protein>
    <submittedName>
        <fullName evidence="2">Uncharacterized protein</fullName>
    </submittedName>
</protein>
<evidence type="ECO:0000313" key="3">
    <source>
        <dbReference type="Proteomes" id="UP000005778"/>
    </source>
</evidence>
<gene>
    <name evidence="2" type="ORF">DespoDRAFT_02537</name>
</gene>
<accession>I5B4H0</accession>
<sequence length="150" mass="16360">MTSINNIQGITPIPGTQSTQVSQSSKTQGFESLLNSALEKTQELKEGTKTGELSEIPALEFDIQTVSDIVTDKTDKLLTSLESYASQLHDTSVFLKDIEPILEGLNTDAASLLEETLSLGEDDQELIDIATSTAITAKTEYLKFQRGDYL</sequence>
<evidence type="ECO:0000313" key="2">
    <source>
        <dbReference type="EMBL" id="EIM64383.1"/>
    </source>
</evidence>
<feature type="region of interest" description="Disordered" evidence="1">
    <location>
        <begin position="1"/>
        <end position="28"/>
    </location>
</feature>